<feature type="transmembrane region" description="Helical" evidence="2">
    <location>
        <begin position="280"/>
        <end position="300"/>
    </location>
</feature>
<name>A0A2N6PJF0_9MICO</name>
<accession>A0A2N6PJF0</accession>
<evidence type="ECO:0008006" key="6">
    <source>
        <dbReference type="Google" id="ProtNLM"/>
    </source>
</evidence>
<keyword evidence="2" id="KW-1133">Transmembrane helix</keyword>
<evidence type="ECO:0000256" key="2">
    <source>
        <dbReference type="SAM" id="Phobius"/>
    </source>
</evidence>
<feature type="signal peptide" evidence="3">
    <location>
        <begin position="1"/>
        <end position="27"/>
    </location>
</feature>
<keyword evidence="5" id="KW-1185">Reference proteome</keyword>
<dbReference type="NCBIfam" id="NF038134">
    <property type="entry name" value="choice_anch_M"/>
    <property type="match status" value="1"/>
</dbReference>
<organism evidence="4 5">
    <name type="scientific">Brevibacterium luteolum</name>
    <dbReference type="NCBI Taxonomy" id="199591"/>
    <lineage>
        <taxon>Bacteria</taxon>
        <taxon>Bacillati</taxon>
        <taxon>Actinomycetota</taxon>
        <taxon>Actinomycetes</taxon>
        <taxon>Micrococcales</taxon>
        <taxon>Brevibacteriaceae</taxon>
        <taxon>Brevibacterium</taxon>
    </lineage>
</organism>
<dbReference type="InterPro" id="IPR022435">
    <property type="entry name" value="Surface-anchored_actinobac"/>
</dbReference>
<dbReference type="OrthoDB" id="4424311at2"/>
<protein>
    <recommendedName>
        <fullName evidence="6">Surface-anchored protein</fullName>
    </recommendedName>
</protein>
<dbReference type="EMBL" id="PNFZ01000002">
    <property type="protein sequence ID" value="PMB98822.1"/>
    <property type="molecule type" value="Genomic_DNA"/>
</dbReference>
<evidence type="ECO:0000256" key="1">
    <source>
        <dbReference type="SAM" id="MobiDB-lite"/>
    </source>
</evidence>
<dbReference type="NCBIfam" id="TIGR03769">
    <property type="entry name" value="P_ac_wall_RPT"/>
    <property type="match status" value="1"/>
</dbReference>
<feature type="chain" id="PRO_5014607407" description="Surface-anchored protein" evidence="3">
    <location>
        <begin position="28"/>
        <end position="321"/>
    </location>
</feature>
<evidence type="ECO:0000313" key="5">
    <source>
        <dbReference type="Proteomes" id="UP000235703"/>
    </source>
</evidence>
<keyword evidence="2" id="KW-0472">Membrane</keyword>
<keyword evidence="2" id="KW-0812">Transmembrane</keyword>
<dbReference type="AlphaFoldDB" id="A0A2N6PJF0"/>
<gene>
    <name evidence="4" type="ORF">CJ198_05840</name>
</gene>
<sequence>MTIRSALSSACLAAALIIGPAAAPALAQPTEDPNLEQTVTGEEKLVDDEAVLDAGHVDIGPKQVGSEFQLVMRDDTEAPPVWRSLDKTVLKVNDEGAKMPMPEDEQYSFIGAKPGEDVWLIPQVEKPGLIWVGWNTQDPAFTQTAQRGMNLEYHGMQGPGDMVLYLQNGSFGEPEQLWDSRKGADQKIFVENNTHTHANWVFTKPGVYLLDVGVSFTDASGNEVSSRQVLRLAVGDAASTDEAMSAEYTGGQDSGDGDAAGKADADAGAEAGAGSGADPLMFVLLGVGAVLLVVAAIAVIGTARAKKRAAAAQNSSQGTGQ</sequence>
<keyword evidence="3" id="KW-0732">Signal</keyword>
<reference evidence="4 5" key="1">
    <citation type="submission" date="2017-09" db="EMBL/GenBank/DDBJ databases">
        <title>Bacterial strain isolated from the female urinary microbiota.</title>
        <authorList>
            <person name="Thomas-White K."/>
            <person name="Kumar N."/>
            <person name="Forster S."/>
            <person name="Putonti C."/>
            <person name="Lawley T."/>
            <person name="Wolfe A.J."/>
        </authorList>
    </citation>
    <scope>NUCLEOTIDE SEQUENCE [LARGE SCALE GENOMIC DNA]</scope>
    <source>
        <strain evidence="4 5">UMB0680</strain>
    </source>
</reference>
<comment type="caution">
    <text evidence="4">The sequence shown here is derived from an EMBL/GenBank/DDBJ whole genome shotgun (WGS) entry which is preliminary data.</text>
</comment>
<evidence type="ECO:0000256" key="3">
    <source>
        <dbReference type="SAM" id="SignalP"/>
    </source>
</evidence>
<feature type="region of interest" description="Disordered" evidence="1">
    <location>
        <begin position="243"/>
        <end position="270"/>
    </location>
</feature>
<evidence type="ECO:0000313" key="4">
    <source>
        <dbReference type="EMBL" id="PMB98822.1"/>
    </source>
</evidence>
<proteinExistence type="predicted"/>
<dbReference type="RefSeq" id="WP_102161632.1">
    <property type="nucleotide sequence ID" value="NZ_JALXLX010000026.1"/>
</dbReference>
<dbReference type="Proteomes" id="UP000235703">
    <property type="component" value="Unassembled WGS sequence"/>
</dbReference>